<keyword evidence="1" id="KW-0472">Membrane</keyword>
<dbReference type="OrthoDB" id="5189203at2"/>
<comment type="caution">
    <text evidence="2">The sequence shown here is derived from an EMBL/GenBank/DDBJ whole genome shotgun (WGS) entry which is preliminary data.</text>
</comment>
<accession>A0A557ZTD2</accession>
<organism evidence="2 3">
    <name type="scientific">Amycolatopsis acidiphila</name>
    <dbReference type="NCBI Taxonomy" id="715473"/>
    <lineage>
        <taxon>Bacteria</taxon>
        <taxon>Bacillati</taxon>
        <taxon>Actinomycetota</taxon>
        <taxon>Actinomycetes</taxon>
        <taxon>Pseudonocardiales</taxon>
        <taxon>Pseudonocardiaceae</taxon>
        <taxon>Amycolatopsis</taxon>
    </lineage>
</organism>
<keyword evidence="1" id="KW-1133">Transmembrane helix</keyword>
<evidence type="ECO:0000313" key="3">
    <source>
        <dbReference type="Proteomes" id="UP000318578"/>
    </source>
</evidence>
<dbReference type="Proteomes" id="UP000318578">
    <property type="component" value="Unassembled WGS sequence"/>
</dbReference>
<feature type="transmembrane region" description="Helical" evidence="1">
    <location>
        <begin position="117"/>
        <end position="136"/>
    </location>
</feature>
<protein>
    <submittedName>
        <fullName evidence="2">Uncharacterized protein</fullName>
    </submittedName>
</protein>
<gene>
    <name evidence="2" type="ORF">FNH06_36440</name>
</gene>
<evidence type="ECO:0000256" key="1">
    <source>
        <dbReference type="SAM" id="Phobius"/>
    </source>
</evidence>
<keyword evidence="1" id="KW-0812">Transmembrane</keyword>
<dbReference type="AlphaFoldDB" id="A0A557ZTD2"/>
<proteinExistence type="predicted"/>
<dbReference type="EMBL" id="VJZA01000119">
    <property type="protein sequence ID" value="TVT15286.1"/>
    <property type="molecule type" value="Genomic_DNA"/>
</dbReference>
<evidence type="ECO:0000313" key="2">
    <source>
        <dbReference type="EMBL" id="TVT15286.1"/>
    </source>
</evidence>
<name>A0A557ZTD2_9PSEU</name>
<keyword evidence="3" id="KW-1185">Reference proteome</keyword>
<feature type="transmembrane region" description="Helical" evidence="1">
    <location>
        <begin position="7"/>
        <end position="28"/>
    </location>
</feature>
<reference evidence="2 3" key="1">
    <citation type="submission" date="2019-07" db="EMBL/GenBank/DDBJ databases">
        <title>New species of Amycolatopsis and Streptomyces.</title>
        <authorList>
            <person name="Duangmal K."/>
            <person name="Teo W.F.A."/>
            <person name="Lipun K."/>
        </authorList>
    </citation>
    <scope>NUCLEOTIDE SEQUENCE [LARGE SCALE GENOMIC DNA]</scope>
    <source>
        <strain evidence="2 3">JCM 30562</strain>
    </source>
</reference>
<sequence>MMRRLRWQSLLIPVLAGIAVVVIVWWAGPGMFGSVASNGGPVTEATVTTPASCSDPNPTETVQFQAGGQTRTGSLDACGHDRNNRVDITVPSDAGPGQVNVHLADVVAGHSDLRRPVGLALLALSCLSGGAYAFLVQRRTAALASS</sequence>